<dbReference type="PANTHER" id="PTHR34298">
    <property type="entry name" value="SEGREGATION AND CONDENSATION PROTEIN B"/>
    <property type="match status" value="1"/>
</dbReference>
<dbReference type="Pfam" id="PF04079">
    <property type="entry name" value="SMC_ScpB"/>
    <property type="match status" value="1"/>
</dbReference>
<protein>
    <submittedName>
        <fullName evidence="6">Segregation and condensation protein B</fullName>
    </submittedName>
</protein>
<dbReference type="InterPro" id="IPR005234">
    <property type="entry name" value="ScpB_csome_segregation"/>
</dbReference>
<evidence type="ECO:0000256" key="4">
    <source>
        <dbReference type="ARBA" id="ARBA00023306"/>
    </source>
</evidence>
<dbReference type="OrthoDB" id="9806226at2"/>
<sequence>MPETAERIEISQLGVLEAVLFAAGNPITAAELARILQLDVLGTQNLVAELKSDLDRRHSGLTIRQVAGGYQLATRPEAFAIVERLSEVVDRKISAPTMETLSIVAFKQPITKAEIEQIRGVRVERALQKLLELELIAEVGRKNVLGRPILYGTTETFLRCFGINTLEDLPELPTTEEAAAGLDAEQMELFQEVQQLQSQNDADTEEQEAPMAHDDMPPAE</sequence>
<evidence type="ECO:0000256" key="3">
    <source>
        <dbReference type="ARBA" id="ARBA00022829"/>
    </source>
</evidence>
<dbReference type="NCBIfam" id="TIGR00281">
    <property type="entry name" value="SMC-Scp complex subunit ScpB"/>
    <property type="match status" value="1"/>
</dbReference>
<keyword evidence="1" id="KW-0963">Cytoplasm</keyword>
<name>A0A1I3D5N9_SELRU</name>
<evidence type="ECO:0000256" key="5">
    <source>
        <dbReference type="SAM" id="MobiDB-lite"/>
    </source>
</evidence>
<gene>
    <name evidence="6" type="ORF">SAMN04487861_105105</name>
</gene>
<evidence type="ECO:0000313" key="6">
    <source>
        <dbReference type="EMBL" id="SFH82053.1"/>
    </source>
</evidence>
<keyword evidence="3" id="KW-0159">Chromosome partition</keyword>
<accession>A0A1I3D5N9</accession>
<dbReference type="Gene3D" id="1.10.10.10">
    <property type="entry name" value="Winged helix-like DNA-binding domain superfamily/Winged helix DNA-binding domain"/>
    <property type="match status" value="2"/>
</dbReference>
<feature type="compositionally biased region" description="Basic and acidic residues" evidence="5">
    <location>
        <begin position="211"/>
        <end position="220"/>
    </location>
</feature>
<keyword evidence="2" id="KW-0132">Cell division</keyword>
<dbReference type="RefSeq" id="WP_075442544.1">
    <property type="nucleotide sequence ID" value="NZ_FOQK01000005.1"/>
</dbReference>
<dbReference type="GO" id="GO:0051304">
    <property type="term" value="P:chromosome separation"/>
    <property type="evidence" value="ECO:0007669"/>
    <property type="project" value="InterPro"/>
</dbReference>
<evidence type="ECO:0000256" key="1">
    <source>
        <dbReference type="ARBA" id="ARBA00022490"/>
    </source>
</evidence>
<keyword evidence="4" id="KW-0131">Cell cycle</keyword>
<dbReference type="PANTHER" id="PTHR34298:SF2">
    <property type="entry name" value="SEGREGATION AND CONDENSATION PROTEIN B"/>
    <property type="match status" value="1"/>
</dbReference>
<dbReference type="PIRSF" id="PIRSF019345">
    <property type="entry name" value="ScpB"/>
    <property type="match status" value="1"/>
</dbReference>
<reference evidence="6 7" key="1">
    <citation type="submission" date="2016-10" db="EMBL/GenBank/DDBJ databases">
        <authorList>
            <person name="de Groot N.N."/>
        </authorList>
    </citation>
    <scope>NUCLEOTIDE SEQUENCE [LARGE SCALE GENOMIC DNA]</scope>
    <source>
        <strain evidence="6 7">Z108</strain>
    </source>
</reference>
<evidence type="ECO:0000256" key="2">
    <source>
        <dbReference type="ARBA" id="ARBA00022618"/>
    </source>
</evidence>
<proteinExistence type="predicted"/>
<evidence type="ECO:0000313" key="7">
    <source>
        <dbReference type="Proteomes" id="UP000183639"/>
    </source>
</evidence>
<dbReference type="Proteomes" id="UP000183639">
    <property type="component" value="Unassembled WGS sequence"/>
</dbReference>
<dbReference type="SUPFAM" id="SSF46785">
    <property type="entry name" value="Winged helix' DNA-binding domain"/>
    <property type="match status" value="2"/>
</dbReference>
<organism evidence="6 7">
    <name type="scientific">Selenomonas ruminantium</name>
    <dbReference type="NCBI Taxonomy" id="971"/>
    <lineage>
        <taxon>Bacteria</taxon>
        <taxon>Bacillati</taxon>
        <taxon>Bacillota</taxon>
        <taxon>Negativicutes</taxon>
        <taxon>Selenomonadales</taxon>
        <taxon>Selenomonadaceae</taxon>
        <taxon>Selenomonas</taxon>
    </lineage>
</organism>
<dbReference type="AlphaFoldDB" id="A0A1I3D5N9"/>
<dbReference type="EMBL" id="FOQK01000005">
    <property type="protein sequence ID" value="SFH82053.1"/>
    <property type="molecule type" value="Genomic_DNA"/>
</dbReference>
<dbReference type="InterPro" id="IPR036388">
    <property type="entry name" value="WH-like_DNA-bd_sf"/>
</dbReference>
<dbReference type="GO" id="GO:0051301">
    <property type="term" value="P:cell division"/>
    <property type="evidence" value="ECO:0007669"/>
    <property type="project" value="UniProtKB-KW"/>
</dbReference>
<feature type="region of interest" description="Disordered" evidence="5">
    <location>
        <begin position="193"/>
        <end position="220"/>
    </location>
</feature>
<dbReference type="InterPro" id="IPR036390">
    <property type="entry name" value="WH_DNA-bd_sf"/>
</dbReference>